<reference evidence="1 2" key="1">
    <citation type="journal article" date="2015" name="Nat. Commun.">
        <title>Outbred genome sequencing and CRISPR/Cas9 gene editing in butterflies.</title>
        <authorList>
            <person name="Li X."/>
            <person name="Fan D."/>
            <person name="Zhang W."/>
            <person name="Liu G."/>
            <person name="Zhang L."/>
            <person name="Zhao L."/>
            <person name="Fang X."/>
            <person name="Chen L."/>
            <person name="Dong Y."/>
            <person name="Chen Y."/>
            <person name="Ding Y."/>
            <person name="Zhao R."/>
            <person name="Feng M."/>
            <person name="Zhu Y."/>
            <person name="Feng Y."/>
            <person name="Jiang X."/>
            <person name="Zhu D."/>
            <person name="Xiang H."/>
            <person name="Feng X."/>
            <person name="Li S."/>
            <person name="Wang J."/>
            <person name="Zhang G."/>
            <person name="Kronforst M.R."/>
            <person name="Wang W."/>
        </authorList>
    </citation>
    <scope>NUCLEOTIDE SEQUENCE [LARGE SCALE GENOMIC DNA]</scope>
    <source>
        <strain evidence="1">Ya'a_city_454_Pm</strain>
        <tissue evidence="1">Whole body</tissue>
    </source>
</reference>
<dbReference type="AlphaFoldDB" id="A0A194R0X4"/>
<name>A0A194R0X4_PAPMA</name>
<dbReference type="Proteomes" id="UP000053240">
    <property type="component" value="Unassembled WGS sequence"/>
</dbReference>
<evidence type="ECO:0000313" key="2">
    <source>
        <dbReference type="Proteomes" id="UP000053240"/>
    </source>
</evidence>
<proteinExistence type="predicted"/>
<dbReference type="InParanoid" id="A0A194R0X4"/>
<evidence type="ECO:0000313" key="1">
    <source>
        <dbReference type="EMBL" id="KPJ10900.1"/>
    </source>
</evidence>
<protein>
    <submittedName>
        <fullName evidence="1">Uncharacterized protein</fullName>
    </submittedName>
</protein>
<sequence length="44" mass="4272">MLAEDVAPAVAGRPLAAGLGYGLGWATDRAGGLGWAVRAAASFG</sequence>
<keyword evidence="2" id="KW-1185">Reference proteome</keyword>
<gene>
    <name evidence="1" type="ORF">RR48_10080</name>
</gene>
<dbReference type="EMBL" id="KQ460890">
    <property type="protein sequence ID" value="KPJ10900.1"/>
    <property type="molecule type" value="Genomic_DNA"/>
</dbReference>
<accession>A0A194R0X4</accession>
<organism evidence="1 2">
    <name type="scientific">Papilio machaon</name>
    <name type="common">Old World swallowtail butterfly</name>
    <dbReference type="NCBI Taxonomy" id="76193"/>
    <lineage>
        <taxon>Eukaryota</taxon>
        <taxon>Metazoa</taxon>
        <taxon>Ecdysozoa</taxon>
        <taxon>Arthropoda</taxon>
        <taxon>Hexapoda</taxon>
        <taxon>Insecta</taxon>
        <taxon>Pterygota</taxon>
        <taxon>Neoptera</taxon>
        <taxon>Endopterygota</taxon>
        <taxon>Lepidoptera</taxon>
        <taxon>Glossata</taxon>
        <taxon>Ditrysia</taxon>
        <taxon>Papilionoidea</taxon>
        <taxon>Papilionidae</taxon>
        <taxon>Papilioninae</taxon>
        <taxon>Papilio</taxon>
    </lineage>
</organism>